<evidence type="ECO:0000256" key="2">
    <source>
        <dbReference type="SAM" id="MobiDB-lite"/>
    </source>
</evidence>
<feature type="region of interest" description="Disordered" evidence="2">
    <location>
        <begin position="101"/>
        <end position="215"/>
    </location>
</feature>
<dbReference type="SMART" id="SM01303">
    <property type="entry name" value="RasGEF_N_2"/>
    <property type="match status" value="1"/>
</dbReference>
<dbReference type="SMART" id="SM01310">
    <property type="entry name" value="RICTOR_V"/>
    <property type="match status" value="1"/>
</dbReference>
<gene>
    <name evidence="6" type="ORF">PIIN_07849</name>
</gene>
<dbReference type="InParanoid" id="G4TRF3"/>
<dbReference type="Pfam" id="PF14668">
    <property type="entry name" value="RICTOR_V"/>
    <property type="match status" value="1"/>
</dbReference>
<feature type="region of interest" description="Disordered" evidence="2">
    <location>
        <begin position="711"/>
        <end position="735"/>
    </location>
</feature>
<dbReference type="InterPro" id="IPR016024">
    <property type="entry name" value="ARM-type_fold"/>
</dbReference>
<feature type="domain" description="Rapamycin-insensitive companion of mTOR" evidence="5">
    <location>
        <begin position="1145"/>
        <end position="1217"/>
    </location>
</feature>
<feature type="region of interest" description="Disordered" evidence="2">
    <location>
        <begin position="1365"/>
        <end position="1405"/>
    </location>
</feature>
<dbReference type="InterPro" id="IPR029451">
    <property type="entry name" value="RICTOR_M"/>
</dbReference>
<dbReference type="Pfam" id="PF14663">
    <property type="entry name" value="RasGEF_N_2"/>
    <property type="match status" value="1"/>
</dbReference>
<dbReference type="GO" id="GO:0031932">
    <property type="term" value="C:TORC2 complex"/>
    <property type="evidence" value="ECO:0007669"/>
    <property type="project" value="InterPro"/>
</dbReference>
<dbReference type="STRING" id="1109443.G4TRF3"/>
<dbReference type="HOGENOM" id="CLU_001013_0_1_1"/>
<name>G4TRF3_SERID</name>
<dbReference type="eggNOG" id="KOG3694">
    <property type="taxonomic scope" value="Eukaryota"/>
</dbReference>
<feature type="compositionally biased region" description="Polar residues" evidence="2">
    <location>
        <begin position="133"/>
        <end position="145"/>
    </location>
</feature>
<dbReference type="EMBL" id="CAFZ01000261">
    <property type="protein sequence ID" value="CCA73896.1"/>
    <property type="molecule type" value="Genomic_DNA"/>
</dbReference>
<feature type="compositionally biased region" description="Basic residues" evidence="2">
    <location>
        <begin position="113"/>
        <end position="126"/>
    </location>
</feature>
<keyword evidence="7" id="KW-1185">Reference proteome</keyword>
<feature type="compositionally biased region" description="Low complexity" evidence="2">
    <location>
        <begin position="260"/>
        <end position="271"/>
    </location>
</feature>
<proteinExistence type="inferred from homology"/>
<evidence type="ECO:0000259" key="4">
    <source>
        <dbReference type="SMART" id="SM01308"/>
    </source>
</evidence>
<dbReference type="Proteomes" id="UP000007148">
    <property type="component" value="Unassembled WGS sequence"/>
</dbReference>
<dbReference type="InterPro" id="IPR028267">
    <property type="entry name" value="Pianissimo_N"/>
</dbReference>
<evidence type="ECO:0000259" key="5">
    <source>
        <dbReference type="SMART" id="SM01310"/>
    </source>
</evidence>
<dbReference type="SUPFAM" id="SSF46585">
    <property type="entry name" value="HR1 repeat"/>
    <property type="match status" value="1"/>
</dbReference>
<sequence>MASTITALNVNAVKTIRNGREHDSTAPAESSQEWPELAGLDVSKQLERLNEMLLKETKVRDGAERMLEERTIGPLRRQVEAQLDASNTEIKRIQRKIDQIRDHSLPSGSSRNHPNHPNRNANKRKATAGLTFLNGTGLATPSNTHTPGSSSYASTSPRPPTAPSLNSVSDGASIGPSATESSAAKRFFAPSLVPQPPTRTRSESEAAENKDDYKTALSQARGLIRTLSSLATSSESQRAWPGTGGTGDRSPPYTSQRAISSSTSLGTSSGSPKADAMSDAEIEQVRMELMAGLVQILLRNKRVRWEIDIREVLHGILPLLSDNVSQTMRVAAYRLLRYVMAHPDGPSMFSSFEGKDLGWFIVRSLCRDNKHVAEKEQVFLLIRALIDAGAERRPLNVPAGCFSVPIKENVVRAVIAIAEQEEDTNVLRWPAVEMITEIFLLDAELIHRCEGIRLLLQTMAEGPPELSPILAHAFLTIIDNPRTRVLLKAGSDLEIALSGITDAYGKAETHIETMKTSGRLVVTLLRSWSGLLYLCCNGMQSIKALVDTLRIPGMDTREVVLDLFFDILNIKPAEWYRTFLDGRRLTMYGRQRHANSSQEQAGVVPEVNKLTLIDQYLALVLTVLAEAGLVDALISMIEEFPGSISNMARKATLLLGEILQTANRLLPLAQAARMQSLPKLFSLSSDFQSGNNRMIGTSTLASIDSFNRNRSRLQPNATSGTRNRANSVDDPMRRGQRQIEQVKLKMAMQLDDRTFQLMLVETQVTITKDHTKWNFEILIELFEGPFLSGKRVDDGIRANKFGRRLMAFWHPSARRFCDLRKTKSNMKWVKLGCLILSTLVKTSEGTKFLLSEDDFLKDLSDSFAQFDPWNGNPTYDSIFTQDRVEDTLSFGYLQMLGQLSKSQRGMELMEHFKFFNSFYHLSDLKFREDLIKGIIENLDYSVDGHPRIVLSKALTSSYKHIRLYSTEYLGNLILNIKQSNVWMLRLLLTQLYDPAMEVRELAVRFLEEACETQDTLNVVVDMQPTLDHLGELGHPLLLRFMSTAAGFQYLYETGYIEREMDAWFHDRNHQYVVLVEVYLSQAFSIDPAEDGEDLLEFDGIAPPHFYGEMVKTELGCQVLSDKGHFSDFTHFIRQHGFDSDDSDIVLRLKSVLWAVGNIGTSDRGIPFLEDDEIIPVIIEIMETTPVLSIRGTCFFVIGLIASTEQGAEILSDYGWLATTSSLGQPTGICIPTDIEKFILIPSWEVPHPKDDDRRLPPLKHQHERDILDAIENLCNTVVANAASRTLAKLKSRPDTRHLFSSTQLLQRALHIISTRRYRFPVRKYVLELFDIKFDGSTLEDIAHYETQALEEVASNGGIIAFQRSHAHHAHGSRRSRHSMKAKSKRRSNIGQDDDNTTVPSSPVILRPKSNPVKVVGFDLPTEATLASAMLMQAD</sequence>
<comment type="caution">
    <text evidence="6">The sequence shown here is derived from an EMBL/GenBank/DDBJ whole genome shotgun (WGS) entry which is preliminary data.</text>
</comment>
<dbReference type="PANTHER" id="PTHR13298:SF11">
    <property type="entry name" value="RAPAMYCIN-INSENSITIVE COMPANION OF MTOR"/>
    <property type="match status" value="1"/>
</dbReference>
<dbReference type="InterPro" id="IPR029453">
    <property type="entry name" value="Rictor_IV"/>
</dbReference>
<dbReference type="InterPro" id="IPR028268">
    <property type="entry name" value="Pianissimo_fam"/>
</dbReference>
<accession>G4TRF3</accession>
<feature type="compositionally biased region" description="Polar residues" evidence="2">
    <location>
        <begin position="711"/>
        <end position="726"/>
    </location>
</feature>
<feature type="compositionally biased region" description="Basic residues" evidence="2">
    <location>
        <begin position="1365"/>
        <end position="1387"/>
    </location>
</feature>
<dbReference type="OMA" id="PEWYQTF"/>
<feature type="compositionally biased region" description="Low complexity" evidence="2">
    <location>
        <begin position="146"/>
        <end position="156"/>
    </location>
</feature>
<feature type="compositionally biased region" description="Basic and acidic residues" evidence="2">
    <location>
        <begin position="200"/>
        <end position="214"/>
    </location>
</feature>
<feature type="compositionally biased region" description="Polar residues" evidence="2">
    <location>
        <begin position="165"/>
        <end position="182"/>
    </location>
</feature>
<evidence type="ECO:0000313" key="6">
    <source>
        <dbReference type="EMBL" id="CCA73896.1"/>
    </source>
</evidence>
<feature type="domain" description="Rapamycin-insensitive companion of mTOR N-terminal" evidence="4">
    <location>
        <begin position="287"/>
        <end position="667"/>
    </location>
</feature>
<dbReference type="PANTHER" id="PTHR13298">
    <property type="entry name" value="CYTOSOLIC REGULATOR PIANISSIMO"/>
    <property type="match status" value="1"/>
</dbReference>
<reference evidence="6 7" key="1">
    <citation type="journal article" date="2011" name="PLoS Pathog.">
        <title>Endophytic Life Strategies Decoded by Genome and Transcriptome Analyses of the Mutualistic Root Symbiont Piriformospora indica.</title>
        <authorList>
            <person name="Zuccaro A."/>
            <person name="Lahrmann U."/>
            <person name="Guldener U."/>
            <person name="Langen G."/>
            <person name="Pfiffi S."/>
            <person name="Biedenkopf D."/>
            <person name="Wong P."/>
            <person name="Samans B."/>
            <person name="Grimm C."/>
            <person name="Basiewicz M."/>
            <person name="Murat C."/>
            <person name="Martin F."/>
            <person name="Kogel K.H."/>
        </authorList>
    </citation>
    <scope>NUCLEOTIDE SEQUENCE [LARGE SCALE GENOMIC DNA]</scope>
    <source>
        <strain evidence="6 7">DSM 11827</strain>
    </source>
</reference>
<organism evidence="6 7">
    <name type="scientific">Serendipita indica (strain DSM 11827)</name>
    <name type="common">Root endophyte fungus</name>
    <name type="synonym">Piriformospora indica</name>
    <dbReference type="NCBI Taxonomy" id="1109443"/>
    <lineage>
        <taxon>Eukaryota</taxon>
        <taxon>Fungi</taxon>
        <taxon>Dikarya</taxon>
        <taxon>Basidiomycota</taxon>
        <taxon>Agaricomycotina</taxon>
        <taxon>Agaricomycetes</taxon>
        <taxon>Sebacinales</taxon>
        <taxon>Serendipitaceae</taxon>
        <taxon>Serendipita</taxon>
    </lineage>
</organism>
<evidence type="ECO:0000313" key="7">
    <source>
        <dbReference type="Proteomes" id="UP000007148"/>
    </source>
</evidence>
<dbReference type="SMART" id="SM01307">
    <property type="entry name" value="RICTOR_M"/>
    <property type="match status" value="1"/>
</dbReference>
<comment type="similarity">
    <text evidence="1">Belongs to the RICTOR family.</text>
</comment>
<dbReference type="InterPro" id="IPR036274">
    <property type="entry name" value="HR1_rpt_sf"/>
</dbReference>
<evidence type="ECO:0000256" key="1">
    <source>
        <dbReference type="ARBA" id="ARBA00008878"/>
    </source>
</evidence>
<dbReference type="Pfam" id="PF14666">
    <property type="entry name" value="RICTOR_M"/>
    <property type="match status" value="1"/>
</dbReference>
<dbReference type="Gene3D" id="1.10.287.160">
    <property type="entry name" value="HR1 repeat"/>
    <property type="match status" value="1"/>
</dbReference>
<feature type="region of interest" description="Disordered" evidence="2">
    <location>
        <begin position="231"/>
        <end position="275"/>
    </location>
</feature>
<dbReference type="OrthoDB" id="271111at2759"/>
<feature type="domain" description="Rapamycin-insensitive companion of mTOR middle" evidence="3">
    <location>
        <begin position="750"/>
        <end position="975"/>
    </location>
</feature>
<protein>
    <submittedName>
        <fullName evidence="6">Related to protein ste16</fullName>
    </submittedName>
</protein>
<dbReference type="Pfam" id="PF14664">
    <property type="entry name" value="RICTOR_N"/>
    <property type="match status" value="1"/>
</dbReference>
<dbReference type="InterPro" id="IPR029452">
    <property type="entry name" value="RICTOR_V"/>
</dbReference>
<dbReference type="FunCoup" id="G4TRF3">
    <property type="interactions" value="245"/>
</dbReference>
<evidence type="ECO:0000259" key="3">
    <source>
        <dbReference type="SMART" id="SM01307"/>
    </source>
</evidence>
<dbReference type="GO" id="GO:0038203">
    <property type="term" value="P:TORC2 signaling"/>
    <property type="evidence" value="ECO:0007669"/>
    <property type="project" value="TreeGrafter"/>
</dbReference>
<dbReference type="SUPFAM" id="SSF48371">
    <property type="entry name" value="ARM repeat"/>
    <property type="match status" value="2"/>
</dbReference>
<dbReference type="SMART" id="SM01308">
    <property type="entry name" value="RICTOR_N"/>
    <property type="match status" value="1"/>
</dbReference>